<feature type="coiled-coil region" evidence="6">
    <location>
        <begin position="291"/>
        <end position="318"/>
    </location>
</feature>
<dbReference type="InterPro" id="IPR025662">
    <property type="entry name" value="Sigma_54_int_dom_ATP-bd_1"/>
</dbReference>
<dbReference type="InterPro" id="IPR027417">
    <property type="entry name" value="P-loop_NTPase"/>
</dbReference>
<dbReference type="InterPro" id="IPR025944">
    <property type="entry name" value="Sigma_54_int_dom_CS"/>
</dbReference>
<dbReference type="CDD" id="cd00009">
    <property type="entry name" value="AAA"/>
    <property type="match status" value="1"/>
</dbReference>
<gene>
    <name evidence="8" type="ORF">AAAT34_01020</name>
</gene>
<keyword evidence="1" id="KW-0547">Nucleotide-binding</keyword>
<dbReference type="SUPFAM" id="SSF52540">
    <property type="entry name" value="P-loop containing nucleoside triphosphate hydrolases"/>
    <property type="match status" value="1"/>
</dbReference>
<dbReference type="InterPro" id="IPR025943">
    <property type="entry name" value="Sigma_54_int_dom_ATP-bd_2"/>
</dbReference>
<dbReference type="RefSeq" id="WP_215758578.1">
    <property type="nucleotide sequence ID" value="NZ_JAHKBE010000001.1"/>
</dbReference>
<dbReference type="SMART" id="SM00382">
    <property type="entry name" value="AAA"/>
    <property type="match status" value="1"/>
</dbReference>
<dbReference type="Pfam" id="PF25601">
    <property type="entry name" value="AAA_lid_14"/>
    <property type="match status" value="1"/>
</dbReference>
<dbReference type="EMBL" id="JBBNFP010000002">
    <property type="protein sequence ID" value="MEQ2485631.1"/>
    <property type="molecule type" value="Genomic_DNA"/>
</dbReference>
<dbReference type="Gene3D" id="1.10.8.60">
    <property type="match status" value="1"/>
</dbReference>
<evidence type="ECO:0000256" key="6">
    <source>
        <dbReference type="SAM" id="Coils"/>
    </source>
</evidence>
<keyword evidence="9" id="KW-1185">Reference proteome</keyword>
<evidence type="ECO:0000313" key="9">
    <source>
        <dbReference type="Proteomes" id="UP001487296"/>
    </source>
</evidence>
<feature type="domain" description="Sigma-54 factor interaction" evidence="7">
    <location>
        <begin position="15"/>
        <end position="244"/>
    </location>
</feature>
<keyword evidence="4" id="KW-0238">DNA-binding</keyword>
<dbReference type="Proteomes" id="UP001487296">
    <property type="component" value="Unassembled WGS sequence"/>
</dbReference>
<evidence type="ECO:0000256" key="3">
    <source>
        <dbReference type="ARBA" id="ARBA00023015"/>
    </source>
</evidence>
<dbReference type="PANTHER" id="PTHR32071">
    <property type="entry name" value="TRANSCRIPTIONAL REGULATORY PROTEIN"/>
    <property type="match status" value="1"/>
</dbReference>
<accession>A0ABV1FMK3</accession>
<dbReference type="PRINTS" id="PR01590">
    <property type="entry name" value="HTHFIS"/>
</dbReference>
<evidence type="ECO:0000256" key="5">
    <source>
        <dbReference type="ARBA" id="ARBA00023163"/>
    </source>
</evidence>
<keyword evidence="2" id="KW-0067">ATP-binding</keyword>
<name>A0ABV1FMK3_9BACT</name>
<dbReference type="InterPro" id="IPR058031">
    <property type="entry name" value="AAA_lid_NorR"/>
</dbReference>
<dbReference type="PROSITE" id="PS00675">
    <property type="entry name" value="SIGMA54_INTERACT_1"/>
    <property type="match status" value="1"/>
</dbReference>
<evidence type="ECO:0000256" key="4">
    <source>
        <dbReference type="ARBA" id="ARBA00023125"/>
    </source>
</evidence>
<organism evidence="8 9">
    <name type="scientific">Hallella faecis</name>
    <dbReference type="NCBI Taxonomy" id="2841596"/>
    <lineage>
        <taxon>Bacteria</taxon>
        <taxon>Pseudomonadati</taxon>
        <taxon>Bacteroidota</taxon>
        <taxon>Bacteroidia</taxon>
        <taxon>Bacteroidales</taxon>
        <taxon>Prevotellaceae</taxon>
        <taxon>Hallella</taxon>
    </lineage>
</organism>
<evidence type="ECO:0000256" key="2">
    <source>
        <dbReference type="ARBA" id="ARBA00022840"/>
    </source>
</evidence>
<dbReference type="PANTHER" id="PTHR32071:SF121">
    <property type="entry name" value="SIGMA L-DEPENDENT TRANSCRIPTIONAL REGULATOR YQIR-RELATED"/>
    <property type="match status" value="1"/>
</dbReference>
<dbReference type="Pfam" id="PF02954">
    <property type="entry name" value="HTH_8"/>
    <property type="match status" value="1"/>
</dbReference>
<keyword evidence="6" id="KW-0175">Coiled coil</keyword>
<evidence type="ECO:0000256" key="1">
    <source>
        <dbReference type="ARBA" id="ARBA00022741"/>
    </source>
</evidence>
<dbReference type="InterPro" id="IPR002197">
    <property type="entry name" value="HTH_Fis"/>
</dbReference>
<dbReference type="InterPro" id="IPR009057">
    <property type="entry name" value="Homeodomain-like_sf"/>
</dbReference>
<dbReference type="InterPro" id="IPR003593">
    <property type="entry name" value="AAA+_ATPase"/>
</dbReference>
<proteinExistence type="predicted"/>
<evidence type="ECO:0000313" key="8">
    <source>
        <dbReference type="EMBL" id="MEQ2485631.1"/>
    </source>
</evidence>
<sequence>MNTSELQKIKQRYNIVGNSDGLNRALDVALQVAPTDLSVLIVGESGVGKEIVPRVIHDNSPRRRERYFAINCGSIPEGTIDSELFGHEKGAFTGAVGESEGYFGVANKGTIFLDEVGELPIATQARLLRVLETGEYIRVGGQEIRKTDVRIVAATNVNMRKAISEGRFREDLYYRLNTIPIQMPPLRDRGEDILLLFRLFAMQMADKYRLPKITLTDEAKRMMLQYKWPGNVRQLKNITEQMSVLSEKREIGAETLRQFIPQDPESMELTTVGQPGQHSYESEREILYKILYELRGNITDLRRDMMNLRKQLDESRNLQEAASSLQTSIISTGKTNVPMVSPRKSPIATYTPSAEDAEAEEIETEPESLNLNDLGRQMVEKALERNDGSRKKAAQELGISDRTLYRRIKQYGLDKK</sequence>
<dbReference type="PROSITE" id="PS00676">
    <property type="entry name" value="SIGMA54_INTERACT_2"/>
    <property type="match status" value="1"/>
</dbReference>
<keyword evidence="5" id="KW-0804">Transcription</keyword>
<dbReference type="PROSITE" id="PS00688">
    <property type="entry name" value="SIGMA54_INTERACT_3"/>
    <property type="match status" value="1"/>
</dbReference>
<dbReference type="PROSITE" id="PS50045">
    <property type="entry name" value="SIGMA54_INTERACT_4"/>
    <property type="match status" value="1"/>
</dbReference>
<evidence type="ECO:0000259" key="7">
    <source>
        <dbReference type="PROSITE" id="PS50045"/>
    </source>
</evidence>
<keyword evidence="3" id="KW-0805">Transcription regulation</keyword>
<dbReference type="InterPro" id="IPR002078">
    <property type="entry name" value="Sigma_54_int"/>
</dbReference>
<comment type="caution">
    <text evidence="8">The sequence shown here is derived from an EMBL/GenBank/DDBJ whole genome shotgun (WGS) entry which is preliminary data.</text>
</comment>
<dbReference type="SUPFAM" id="SSF46689">
    <property type="entry name" value="Homeodomain-like"/>
    <property type="match status" value="1"/>
</dbReference>
<protein>
    <submittedName>
        <fullName evidence="8">Sigma-54 dependent transcriptional regulator</fullName>
    </submittedName>
</protein>
<dbReference type="Gene3D" id="3.40.50.300">
    <property type="entry name" value="P-loop containing nucleotide triphosphate hydrolases"/>
    <property type="match status" value="1"/>
</dbReference>
<dbReference type="Gene3D" id="1.10.10.60">
    <property type="entry name" value="Homeodomain-like"/>
    <property type="match status" value="1"/>
</dbReference>
<dbReference type="Pfam" id="PF00158">
    <property type="entry name" value="Sigma54_activat"/>
    <property type="match status" value="1"/>
</dbReference>
<reference evidence="8 9" key="1">
    <citation type="submission" date="2024-04" db="EMBL/GenBank/DDBJ databases">
        <title>Human intestinal bacterial collection.</title>
        <authorList>
            <person name="Pauvert C."/>
            <person name="Hitch T.C.A."/>
            <person name="Clavel T."/>
        </authorList>
    </citation>
    <scope>NUCLEOTIDE SEQUENCE [LARGE SCALE GENOMIC DNA]</scope>
    <source>
        <strain evidence="8 9">CLA-AA-H145</strain>
    </source>
</reference>